<dbReference type="PANTHER" id="PTHR43279:SF1">
    <property type="entry name" value="CATECHOL-2,3-DIOXYGENASE"/>
    <property type="match status" value="1"/>
</dbReference>
<evidence type="ECO:0000313" key="2">
    <source>
        <dbReference type="EMBL" id="SVA39025.1"/>
    </source>
</evidence>
<dbReference type="InterPro" id="IPR029068">
    <property type="entry name" value="Glyas_Bleomycin-R_OHBP_Dase"/>
</dbReference>
<sequence>MAAVKQLGHLVLRVGDLEKSVNFYTEILGLSVTTVRPGGMMVFMSARGNASHELALIDAKGAPKDAREKGIGLVHFAWEMTSLEELRETYRKCIDQGMTIDGIADHGVSLGFYFSDPDGNEIELFHELPPSEWPQEGYLFAGEFPGTLDGEVGEKLTDARL</sequence>
<feature type="domain" description="VOC" evidence="1">
    <location>
        <begin position="6"/>
        <end position="127"/>
    </location>
</feature>
<dbReference type="PANTHER" id="PTHR43279">
    <property type="entry name" value="CATECHOL-2,3-DIOXYGENASE"/>
    <property type="match status" value="1"/>
</dbReference>
<dbReference type="Pfam" id="PF00903">
    <property type="entry name" value="Glyoxalase"/>
    <property type="match status" value="1"/>
</dbReference>
<name>A0A381VF91_9ZZZZ</name>
<dbReference type="SUPFAM" id="SSF54593">
    <property type="entry name" value="Glyoxalase/Bleomycin resistance protein/Dihydroxybiphenyl dioxygenase"/>
    <property type="match status" value="1"/>
</dbReference>
<dbReference type="InterPro" id="IPR037523">
    <property type="entry name" value="VOC_core"/>
</dbReference>
<dbReference type="PROSITE" id="PS51819">
    <property type="entry name" value="VOC"/>
    <property type="match status" value="1"/>
</dbReference>
<reference evidence="2" key="1">
    <citation type="submission" date="2018-05" db="EMBL/GenBank/DDBJ databases">
        <authorList>
            <person name="Lanie J.A."/>
            <person name="Ng W.-L."/>
            <person name="Kazmierczak K.M."/>
            <person name="Andrzejewski T.M."/>
            <person name="Davidsen T.M."/>
            <person name="Wayne K.J."/>
            <person name="Tettelin H."/>
            <person name="Glass J.I."/>
            <person name="Rusch D."/>
            <person name="Podicherti R."/>
            <person name="Tsui H.-C.T."/>
            <person name="Winkler M.E."/>
        </authorList>
    </citation>
    <scope>NUCLEOTIDE SEQUENCE</scope>
</reference>
<gene>
    <name evidence="2" type="ORF">METZ01_LOCUS91879</name>
</gene>
<dbReference type="InterPro" id="IPR004360">
    <property type="entry name" value="Glyas_Fos-R_dOase_dom"/>
</dbReference>
<dbReference type="Gene3D" id="3.10.180.10">
    <property type="entry name" value="2,3-Dihydroxybiphenyl 1,2-Dioxygenase, domain 1"/>
    <property type="match status" value="1"/>
</dbReference>
<dbReference type="EMBL" id="UINC01008677">
    <property type="protein sequence ID" value="SVA39025.1"/>
    <property type="molecule type" value="Genomic_DNA"/>
</dbReference>
<evidence type="ECO:0000259" key="1">
    <source>
        <dbReference type="PROSITE" id="PS51819"/>
    </source>
</evidence>
<organism evidence="2">
    <name type="scientific">marine metagenome</name>
    <dbReference type="NCBI Taxonomy" id="408172"/>
    <lineage>
        <taxon>unclassified sequences</taxon>
        <taxon>metagenomes</taxon>
        <taxon>ecological metagenomes</taxon>
    </lineage>
</organism>
<dbReference type="AlphaFoldDB" id="A0A381VF91"/>
<proteinExistence type="predicted"/>
<accession>A0A381VF91</accession>
<protein>
    <recommendedName>
        <fullName evidence="1">VOC domain-containing protein</fullName>
    </recommendedName>
</protein>